<sequence>MDSNDVRREWAERSGEFSPEYYAYRGPDETSERIRTVLDREVGTDASVLELGCSAGRHLAHLADNGYDDLHGVDINEESFDVMAEAYPDLAETGTFYVDAIESVVERFDDDRFDAVYSVETLQHIHPDHDEVFGELTRIADDLVVTVENESGTEDEENVAADGVGDASDEAVNYVNDEFPLYYRDWNAVFTELGWAEIESVSADRDTLRAFRPA</sequence>
<dbReference type="Gene3D" id="3.40.50.150">
    <property type="entry name" value="Vaccinia Virus protein VP39"/>
    <property type="match status" value="1"/>
</dbReference>
<accession>A0A1G9U529</accession>
<protein>
    <submittedName>
        <fullName evidence="2">Methyltransferase domain-containing protein</fullName>
    </submittedName>
</protein>
<dbReference type="AlphaFoldDB" id="A0A1G9U529"/>
<feature type="domain" description="Methyltransferase" evidence="1">
    <location>
        <begin position="48"/>
        <end position="139"/>
    </location>
</feature>
<dbReference type="STRING" id="660521.SAMN04487949_2038"/>
<dbReference type="RefSeq" id="WP_089697319.1">
    <property type="nucleotide sequence ID" value="NZ_FNHL01000002.1"/>
</dbReference>
<dbReference type="CDD" id="cd02440">
    <property type="entry name" value="AdoMet_MTases"/>
    <property type="match status" value="1"/>
</dbReference>
<evidence type="ECO:0000259" key="1">
    <source>
        <dbReference type="Pfam" id="PF13649"/>
    </source>
</evidence>
<proteinExistence type="predicted"/>
<organism evidence="2 3">
    <name type="scientific">Halogranum gelatinilyticum</name>
    <dbReference type="NCBI Taxonomy" id="660521"/>
    <lineage>
        <taxon>Archaea</taxon>
        <taxon>Methanobacteriati</taxon>
        <taxon>Methanobacteriota</taxon>
        <taxon>Stenosarchaea group</taxon>
        <taxon>Halobacteria</taxon>
        <taxon>Halobacteriales</taxon>
        <taxon>Haloferacaceae</taxon>
    </lineage>
</organism>
<evidence type="ECO:0000313" key="3">
    <source>
        <dbReference type="Proteomes" id="UP000199451"/>
    </source>
</evidence>
<keyword evidence="2" id="KW-0489">Methyltransferase</keyword>
<dbReference type="SUPFAM" id="SSF53335">
    <property type="entry name" value="S-adenosyl-L-methionine-dependent methyltransferases"/>
    <property type="match status" value="1"/>
</dbReference>
<dbReference type="EMBL" id="FNHL01000002">
    <property type="protein sequence ID" value="SDM54913.1"/>
    <property type="molecule type" value="Genomic_DNA"/>
</dbReference>
<dbReference type="OrthoDB" id="6243at2157"/>
<keyword evidence="2" id="KW-0808">Transferase</keyword>
<dbReference type="Proteomes" id="UP000199451">
    <property type="component" value="Unassembled WGS sequence"/>
</dbReference>
<reference evidence="3" key="1">
    <citation type="submission" date="2016-10" db="EMBL/GenBank/DDBJ databases">
        <authorList>
            <person name="Varghese N."/>
            <person name="Submissions S."/>
        </authorList>
    </citation>
    <scope>NUCLEOTIDE SEQUENCE [LARGE SCALE GENOMIC DNA]</scope>
    <source>
        <strain evidence="3">CGMCC 1.10119</strain>
    </source>
</reference>
<gene>
    <name evidence="2" type="ORF">SAMN04487949_2038</name>
</gene>
<dbReference type="Pfam" id="PF13649">
    <property type="entry name" value="Methyltransf_25"/>
    <property type="match status" value="1"/>
</dbReference>
<dbReference type="InterPro" id="IPR029063">
    <property type="entry name" value="SAM-dependent_MTases_sf"/>
</dbReference>
<dbReference type="GO" id="GO:0008168">
    <property type="term" value="F:methyltransferase activity"/>
    <property type="evidence" value="ECO:0007669"/>
    <property type="project" value="UniProtKB-KW"/>
</dbReference>
<keyword evidence="3" id="KW-1185">Reference proteome</keyword>
<dbReference type="InterPro" id="IPR041698">
    <property type="entry name" value="Methyltransf_25"/>
</dbReference>
<evidence type="ECO:0000313" key="2">
    <source>
        <dbReference type="EMBL" id="SDM54913.1"/>
    </source>
</evidence>
<dbReference type="GO" id="GO:0032259">
    <property type="term" value="P:methylation"/>
    <property type="evidence" value="ECO:0007669"/>
    <property type="project" value="UniProtKB-KW"/>
</dbReference>
<name>A0A1G9U529_9EURY</name>